<dbReference type="HOGENOM" id="CLU_3335265_0_0_10"/>
<evidence type="ECO:0000313" key="2">
    <source>
        <dbReference type="EMBL" id="ADF53283.1"/>
    </source>
</evidence>
<feature type="region of interest" description="Disordered" evidence="1">
    <location>
        <begin position="1"/>
        <end position="38"/>
    </location>
</feature>
<organism evidence="2 3">
    <name type="scientific">Zunongwangia profunda (strain DSM 18752 / CCTCC AB 206139 / SM-A87)</name>
    <name type="common">Wangia profunda</name>
    <dbReference type="NCBI Taxonomy" id="655815"/>
    <lineage>
        <taxon>Bacteria</taxon>
        <taxon>Pseudomonadati</taxon>
        <taxon>Bacteroidota</taxon>
        <taxon>Flavobacteriia</taxon>
        <taxon>Flavobacteriales</taxon>
        <taxon>Flavobacteriaceae</taxon>
        <taxon>Zunongwangia</taxon>
    </lineage>
</organism>
<dbReference type="KEGG" id="zpr:ZPR_2963"/>
<name>D5BGV2_ZUNPS</name>
<protein>
    <submittedName>
        <fullName evidence="2">Uncharacterized protein</fullName>
    </submittedName>
</protein>
<proteinExistence type="predicted"/>
<reference evidence="2 3" key="1">
    <citation type="journal article" date="2010" name="BMC Genomics">
        <title>The complete genome of Zunongwangia profunda SM-A87 reveals its adaptation to the deep-sea environment and ecological role in sedimentary organic nitrogen degradation.</title>
        <authorList>
            <person name="Qin Q.L."/>
            <person name="Zhang X.Y."/>
            <person name="Wang X.M."/>
            <person name="Liu G.M."/>
            <person name="Chen X.L."/>
            <person name="Xie B.B."/>
            <person name="Dang H.Y."/>
            <person name="Zhou B.C."/>
            <person name="Yu J."/>
            <person name="Zhang Y.Z."/>
        </authorList>
    </citation>
    <scope>NUCLEOTIDE SEQUENCE [LARGE SCALE GENOMIC DNA]</scope>
    <source>
        <strain evidence="3">DSM 18752 / CCTCC AB 206139 / SM-A87</strain>
    </source>
</reference>
<dbReference type="Proteomes" id="UP000001654">
    <property type="component" value="Chromosome"/>
</dbReference>
<keyword evidence="3" id="KW-1185">Reference proteome</keyword>
<dbReference type="EMBL" id="CP001650">
    <property type="protein sequence ID" value="ADF53283.1"/>
    <property type="molecule type" value="Genomic_DNA"/>
</dbReference>
<evidence type="ECO:0000256" key="1">
    <source>
        <dbReference type="SAM" id="MobiDB-lite"/>
    </source>
</evidence>
<evidence type="ECO:0000313" key="3">
    <source>
        <dbReference type="Proteomes" id="UP000001654"/>
    </source>
</evidence>
<accession>D5BGV2</accession>
<sequence>MRTGFKVENRQESLDSESKKQEEITKKQETKTYRITSS</sequence>
<gene>
    <name evidence="2" type="ordered locus">ZPR_2963</name>
</gene>
<dbReference type="AlphaFoldDB" id="D5BGV2"/>
<feature type="compositionally biased region" description="Basic and acidic residues" evidence="1">
    <location>
        <begin position="1"/>
        <end position="32"/>
    </location>
</feature>